<dbReference type="FunFam" id="3.40.50.1820:FF:000377">
    <property type="entry name" value="LIPaSe related"/>
    <property type="match status" value="1"/>
</dbReference>
<feature type="signal peptide" evidence="1">
    <location>
        <begin position="1"/>
        <end position="18"/>
    </location>
</feature>
<dbReference type="SUPFAM" id="SSF53474">
    <property type="entry name" value="alpha/beta-Hydrolases"/>
    <property type="match status" value="1"/>
</dbReference>
<dbReference type="GO" id="GO:0016042">
    <property type="term" value="P:lipid catabolic process"/>
    <property type="evidence" value="ECO:0007669"/>
    <property type="project" value="InterPro"/>
</dbReference>
<sequence length="283" mass="31065">MLSIKFILKFCIVAFVQAEFTPHFRAYVHNNYGVGIAQMLERSDLGPEASFGGKVNGSEELSNQAVILIHGISNKVNRFKNIVKHFIEKGYKPSEIYGTTWGDAGATPVGLVDMKCSYVKQIRSMIIAVRQYTGTRVDVIAYSIGSPLARKAILGGNCVDTREILGPPLTELIDTFLSVAGANHGSSLCVFPIPVGTCNKRTGLYCQSTFLQDINAQIKYEGSFIFSIFSSADEKIGLRTCGKLVSPIVGETGFVKKEGLTHDAVMDTTKEMQRNFIQKHRPV</sequence>
<keyword evidence="1" id="KW-0732">Signal</keyword>
<dbReference type="PANTHER" id="PTHR32015">
    <property type="entry name" value="FASTING INDUCED LIPASE"/>
    <property type="match status" value="1"/>
</dbReference>
<feature type="chain" id="PRO_5005893432" evidence="1">
    <location>
        <begin position="19"/>
        <end position="283"/>
    </location>
</feature>
<dbReference type="AlphaFoldDB" id="A0A0N5ATY3"/>
<dbReference type="Pfam" id="PF01674">
    <property type="entry name" value="Lipase_2"/>
    <property type="match status" value="1"/>
</dbReference>
<protein>
    <submittedName>
        <fullName evidence="3">Lipase domain-containing protein</fullName>
    </submittedName>
</protein>
<reference evidence="3" key="1">
    <citation type="submission" date="2017-02" db="UniProtKB">
        <authorList>
            <consortium name="WormBaseParasite"/>
        </authorList>
    </citation>
    <scope>IDENTIFICATION</scope>
</reference>
<evidence type="ECO:0000313" key="3">
    <source>
        <dbReference type="WBParaSite" id="SMUV_0000830401-mRNA-1"/>
    </source>
</evidence>
<evidence type="ECO:0000313" key="2">
    <source>
        <dbReference type="Proteomes" id="UP000046393"/>
    </source>
</evidence>
<evidence type="ECO:0000256" key="1">
    <source>
        <dbReference type="SAM" id="SignalP"/>
    </source>
</evidence>
<dbReference type="PANTHER" id="PTHR32015:SF3">
    <property type="entry name" value="TRIACYLGLYCEROL LIPASE"/>
    <property type="match status" value="1"/>
</dbReference>
<dbReference type="WBParaSite" id="SMUV_0000830401-mRNA-1">
    <property type="protein sequence ID" value="SMUV_0000830401-mRNA-1"/>
    <property type="gene ID" value="SMUV_0000830401"/>
</dbReference>
<name>A0A0N5ATY3_9BILA</name>
<dbReference type="Gene3D" id="3.40.50.1820">
    <property type="entry name" value="alpha/beta hydrolase"/>
    <property type="match status" value="1"/>
</dbReference>
<dbReference type="Proteomes" id="UP000046393">
    <property type="component" value="Unplaced"/>
</dbReference>
<dbReference type="GO" id="GO:0016298">
    <property type="term" value="F:lipase activity"/>
    <property type="evidence" value="ECO:0007669"/>
    <property type="project" value="TreeGrafter"/>
</dbReference>
<dbReference type="InterPro" id="IPR029058">
    <property type="entry name" value="AB_hydrolase_fold"/>
</dbReference>
<keyword evidence="2" id="KW-1185">Reference proteome</keyword>
<dbReference type="InterPro" id="IPR002918">
    <property type="entry name" value="Lipase_EstA/Esterase_EstB"/>
</dbReference>
<proteinExistence type="predicted"/>
<accession>A0A0N5ATY3</accession>
<organism evidence="2 3">
    <name type="scientific">Syphacia muris</name>
    <dbReference type="NCBI Taxonomy" id="451379"/>
    <lineage>
        <taxon>Eukaryota</taxon>
        <taxon>Metazoa</taxon>
        <taxon>Ecdysozoa</taxon>
        <taxon>Nematoda</taxon>
        <taxon>Chromadorea</taxon>
        <taxon>Rhabditida</taxon>
        <taxon>Spirurina</taxon>
        <taxon>Oxyuridomorpha</taxon>
        <taxon>Oxyuroidea</taxon>
        <taxon>Oxyuridae</taxon>
        <taxon>Syphacia</taxon>
    </lineage>
</organism>